<dbReference type="SMART" id="SM00487">
    <property type="entry name" value="DEXDc"/>
    <property type="match status" value="1"/>
</dbReference>
<dbReference type="InterPro" id="IPR011545">
    <property type="entry name" value="DEAD/DEAH_box_helicase_dom"/>
</dbReference>
<dbReference type="PROSITE" id="PS00039">
    <property type="entry name" value="DEAD_ATP_HELICASE"/>
    <property type="match status" value="1"/>
</dbReference>
<dbReference type="InterPro" id="IPR001650">
    <property type="entry name" value="Helicase_C-like"/>
</dbReference>
<name>A0A9P6ST90_9FUNG</name>
<dbReference type="Proteomes" id="UP000749646">
    <property type="component" value="Unassembled WGS sequence"/>
</dbReference>
<dbReference type="InterPro" id="IPR012541">
    <property type="entry name" value="DBP10_C"/>
</dbReference>
<dbReference type="InterPro" id="IPR014001">
    <property type="entry name" value="Helicase_ATP-bd"/>
</dbReference>
<feature type="domain" description="Helicase ATP-binding" evidence="14">
    <location>
        <begin position="144"/>
        <end position="316"/>
    </location>
</feature>
<evidence type="ECO:0000256" key="10">
    <source>
        <dbReference type="ARBA" id="ARBA00023242"/>
    </source>
</evidence>
<gene>
    <name evidence="17" type="primary">DBP10</name>
    <name evidence="17" type="ORF">BGZ65_005033</name>
</gene>
<dbReference type="PROSITE" id="PS51194">
    <property type="entry name" value="HELICASE_CTER"/>
    <property type="match status" value="1"/>
</dbReference>
<dbReference type="PROSITE" id="PS51192">
    <property type="entry name" value="HELICASE_ATP_BIND_1"/>
    <property type="match status" value="1"/>
</dbReference>
<evidence type="ECO:0000256" key="13">
    <source>
        <dbReference type="SAM" id="MobiDB-lite"/>
    </source>
</evidence>
<evidence type="ECO:0000256" key="5">
    <source>
        <dbReference type="ARBA" id="ARBA00022741"/>
    </source>
</evidence>
<dbReference type="GO" id="GO:0005730">
    <property type="term" value="C:nucleolus"/>
    <property type="evidence" value="ECO:0007669"/>
    <property type="project" value="UniProtKB-SubCell"/>
</dbReference>
<keyword evidence="9" id="KW-0694">RNA-binding</keyword>
<dbReference type="PROSITE" id="PS51195">
    <property type="entry name" value="Q_MOTIF"/>
    <property type="match status" value="1"/>
</dbReference>
<feature type="region of interest" description="Disordered" evidence="13">
    <location>
        <begin position="1"/>
        <end position="71"/>
    </location>
</feature>
<dbReference type="InterPro" id="IPR000629">
    <property type="entry name" value="RNA-helicase_DEAD-box_CS"/>
</dbReference>
<feature type="region of interest" description="Disordered" evidence="13">
    <location>
        <begin position="668"/>
        <end position="692"/>
    </location>
</feature>
<evidence type="ECO:0000259" key="16">
    <source>
        <dbReference type="PROSITE" id="PS51195"/>
    </source>
</evidence>
<dbReference type="Pfam" id="PF00270">
    <property type="entry name" value="DEAD"/>
    <property type="match status" value="1"/>
</dbReference>
<dbReference type="PANTHER" id="PTHR47959:SF8">
    <property type="entry name" value="RNA HELICASE"/>
    <property type="match status" value="1"/>
</dbReference>
<keyword evidence="7 17" id="KW-0347">Helicase</keyword>
<evidence type="ECO:0000313" key="17">
    <source>
        <dbReference type="EMBL" id="KAF9999645.1"/>
    </source>
</evidence>
<evidence type="ECO:0000256" key="7">
    <source>
        <dbReference type="ARBA" id="ARBA00022806"/>
    </source>
</evidence>
<comment type="similarity">
    <text evidence="3">Belongs to the DEAD box helicase family. DDX54/DBP10 subfamily.</text>
</comment>
<comment type="function">
    <text evidence="1">ATP-binding RNA helicase involved in the biogenesis of 60S ribosomal subunits and is required for the normal formation of 25S and 5.8S rRNAs.</text>
</comment>
<evidence type="ECO:0000259" key="14">
    <source>
        <dbReference type="PROSITE" id="PS51192"/>
    </source>
</evidence>
<dbReference type="SUPFAM" id="SSF52540">
    <property type="entry name" value="P-loop containing nucleoside triphosphate hydrolases"/>
    <property type="match status" value="2"/>
</dbReference>
<dbReference type="GO" id="GO:0005524">
    <property type="term" value="F:ATP binding"/>
    <property type="evidence" value="ECO:0007669"/>
    <property type="project" value="UniProtKB-KW"/>
</dbReference>
<evidence type="ECO:0000256" key="6">
    <source>
        <dbReference type="ARBA" id="ARBA00022801"/>
    </source>
</evidence>
<evidence type="ECO:0000256" key="3">
    <source>
        <dbReference type="ARBA" id="ARBA00010379"/>
    </source>
</evidence>
<dbReference type="EMBL" id="JAAAHW010000716">
    <property type="protein sequence ID" value="KAF9999645.1"/>
    <property type="molecule type" value="Genomic_DNA"/>
</dbReference>
<comment type="caution">
    <text evidence="17">The sequence shown here is derived from an EMBL/GenBank/DDBJ whole genome shotgun (WGS) entry which is preliminary data.</text>
</comment>
<dbReference type="InterPro" id="IPR014014">
    <property type="entry name" value="RNA_helicase_DEAD_Q_motif"/>
</dbReference>
<evidence type="ECO:0000256" key="11">
    <source>
        <dbReference type="ARBA" id="ARBA00047984"/>
    </source>
</evidence>
<dbReference type="CDD" id="cd18787">
    <property type="entry name" value="SF2_C_DEAD"/>
    <property type="match status" value="1"/>
</dbReference>
<evidence type="ECO:0000256" key="2">
    <source>
        <dbReference type="ARBA" id="ARBA00004604"/>
    </source>
</evidence>
<dbReference type="EC" id="3.6.4.13" evidence="4"/>
<reference evidence="17" key="1">
    <citation type="journal article" date="2020" name="Fungal Divers.">
        <title>Resolving the Mortierellaceae phylogeny through synthesis of multi-gene phylogenetics and phylogenomics.</title>
        <authorList>
            <person name="Vandepol N."/>
            <person name="Liber J."/>
            <person name="Desiro A."/>
            <person name="Na H."/>
            <person name="Kennedy M."/>
            <person name="Barry K."/>
            <person name="Grigoriev I.V."/>
            <person name="Miller A.N."/>
            <person name="O'Donnell K."/>
            <person name="Stajich J.E."/>
            <person name="Bonito G."/>
        </authorList>
    </citation>
    <scope>NUCLEOTIDE SEQUENCE</scope>
    <source>
        <strain evidence="17">MES-2147</strain>
    </source>
</reference>
<dbReference type="InterPro" id="IPR033517">
    <property type="entry name" value="DDX54/DBP10_DEAD-box_helicase"/>
</dbReference>
<evidence type="ECO:0000313" key="18">
    <source>
        <dbReference type="Proteomes" id="UP000749646"/>
    </source>
</evidence>
<dbReference type="SMART" id="SM01123">
    <property type="entry name" value="DBP10CT"/>
    <property type="match status" value="1"/>
</dbReference>
<comment type="catalytic activity">
    <reaction evidence="11">
        <text>ATP + H2O = ADP + phosphate + H(+)</text>
        <dbReference type="Rhea" id="RHEA:13065"/>
        <dbReference type="ChEBI" id="CHEBI:15377"/>
        <dbReference type="ChEBI" id="CHEBI:15378"/>
        <dbReference type="ChEBI" id="CHEBI:30616"/>
        <dbReference type="ChEBI" id="CHEBI:43474"/>
        <dbReference type="ChEBI" id="CHEBI:456216"/>
        <dbReference type="EC" id="3.6.4.13"/>
    </reaction>
</comment>
<evidence type="ECO:0000259" key="15">
    <source>
        <dbReference type="PROSITE" id="PS51194"/>
    </source>
</evidence>
<accession>A0A9P6ST90</accession>
<dbReference type="InterPro" id="IPR050079">
    <property type="entry name" value="DEAD_box_RNA_helicase"/>
</dbReference>
<feature type="compositionally biased region" description="Polar residues" evidence="13">
    <location>
        <begin position="1"/>
        <end position="30"/>
    </location>
</feature>
<dbReference type="OrthoDB" id="1191041at2759"/>
<protein>
    <recommendedName>
        <fullName evidence="4">RNA helicase</fullName>
        <ecNumber evidence="4">3.6.4.13</ecNumber>
    </recommendedName>
</protein>
<dbReference type="GO" id="GO:0003723">
    <property type="term" value="F:RNA binding"/>
    <property type="evidence" value="ECO:0007669"/>
    <property type="project" value="UniProtKB-KW"/>
</dbReference>
<dbReference type="Pfam" id="PF00271">
    <property type="entry name" value="Helicase_C"/>
    <property type="match status" value="1"/>
</dbReference>
<proteinExistence type="inferred from homology"/>
<dbReference type="AlphaFoldDB" id="A0A9P6ST90"/>
<dbReference type="InterPro" id="IPR027417">
    <property type="entry name" value="P-loop_NTPase"/>
</dbReference>
<evidence type="ECO:0000256" key="8">
    <source>
        <dbReference type="ARBA" id="ARBA00022840"/>
    </source>
</evidence>
<evidence type="ECO:0000256" key="9">
    <source>
        <dbReference type="ARBA" id="ARBA00022884"/>
    </source>
</evidence>
<feature type="non-terminal residue" evidence="17">
    <location>
        <position position="886"/>
    </location>
</feature>
<dbReference type="GO" id="GO:0016787">
    <property type="term" value="F:hydrolase activity"/>
    <property type="evidence" value="ECO:0007669"/>
    <property type="project" value="UniProtKB-KW"/>
</dbReference>
<keyword evidence="8" id="KW-0067">ATP-binding</keyword>
<dbReference type="GO" id="GO:0003724">
    <property type="term" value="F:RNA helicase activity"/>
    <property type="evidence" value="ECO:0007669"/>
    <property type="project" value="UniProtKB-EC"/>
</dbReference>
<evidence type="ECO:0000256" key="12">
    <source>
        <dbReference type="PROSITE-ProRule" id="PRU00552"/>
    </source>
</evidence>
<feature type="compositionally biased region" description="Acidic residues" evidence="13">
    <location>
        <begin position="51"/>
        <end position="69"/>
    </location>
</feature>
<keyword evidence="6" id="KW-0378">Hydrolase</keyword>
<evidence type="ECO:0000256" key="4">
    <source>
        <dbReference type="ARBA" id="ARBA00012552"/>
    </source>
</evidence>
<feature type="short sequence motif" description="Q motif" evidence="12">
    <location>
        <begin position="113"/>
        <end position="141"/>
    </location>
</feature>
<feature type="domain" description="DEAD-box RNA helicase Q" evidence="16">
    <location>
        <begin position="113"/>
        <end position="141"/>
    </location>
</feature>
<keyword evidence="5" id="KW-0547">Nucleotide-binding</keyword>
<dbReference type="Gene3D" id="3.40.50.300">
    <property type="entry name" value="P-loop containing nucleotide triphosphate hydrolases"/>
    <property type="match status" value="2"/>
</dbReference>
<organism evidence="17 18">
    <name type="scientific">Modicella reniformis</name>
    <dbReference type="NCBI Taxonomy" id="1440133"/>
    <lineage>
        <taxon>Eukaryota</taxon>
        <taxon>Fungi</taxon>
        <taxon>Fungi incertae sedis</taxon>
        <taxon>Mucoromycota</taxon>
        <taxon>Mortierellomycotina</taxon>
        <taxon>Mortierellomycetes</taxon>
        <taxon>Mortierellales</taxon>
        <taxon>Mortierellaceae</taxon>
        <taxon>Modicella</taxon>
    </lineage>
</organism>
<dbReference type="GO" id="GO:0005829">
    <property type="term" value="C:cytosol"/>
    <property type="evidence" value="ECO:0007669"/>
    <property type="project" value="TreeGrafter"/>
</dbReference>
<keyword evidence="18" id="KW-1185">Reference proteome</keyword>
<sequence>MAKAGNNTTSKGGSNPGTKGSIKSRSTKSGATKKGASSHYRKGNKTTKEEDLSDIEEVAMSDSDVDMEDSLVPRKRPAANLDLDDLMGETLEDEEEFISNANIAGNKKHKKSGGFQSMGLSFPIYKAIIHKGFKVPTPIQRKCIPLIMEGGDVVGMARTGSGKTAAFLIPMLEKLKSHSAKVGARAVVLSPSRELAMQTQKVCKELGKHTDLRSCILVGGDSLEEQFGMLAANPDILIATPGRMLHLIIEMDLDLKSVQYIVFDEADRLFEMGFEVQLHEVLHRLPPNRQTLLFSATLPKLLVDFAKAGLQEPTLVRLDVDTKISKDLEMAFFSVKQQDKEASLLTVLRHVIKLPLETGVRFERDEENSKKRKRTSKEVVEAATEHQTIVFVSTKHHVEYISNILMTAGYQVSYIYGSLDQVARKAQIDRFRKGYTNLLVVTDVAARGIDIPVLENVINYDFVDNSKVFIHRVGRTARAGKKGWAFSLVTPDEIPYLIDLQLFLNRKMIVGSSSDQELDYTADIIIGGLPVNLLEFDHEWIKTHVLDDTNLEALKGVSVNGYKLYCKSRPSAAVESYKRAKEIVDMDEYIELHPLFADSVNEEEKKRVNLIVSLSNFRPPETIFEFGQRGIKGATQASNVMKTRREAVDKVISMTRQKKVGLTVNLFPSEAGEGEGEGEDLSSKASLGPEATEADLEGVFKRKIGSAKKRDLSTSKQKPTNFRDEAFYMSHTQQDSNTERGYSMVNTNSSFLEQATHATMNLNGDERETMNRTKNTVKWDAKKKKFVKGMGIGADNKKLITTESGNKISASFKSGRFSEWQQKTKTNLPRSGETELPSSRAALAAKRFRHKRQDEAKPLDPLAFDYERKLKRAKFEEKEAGGGGGG</sequence>
<dbReference type="PANTHER" id="PTHR47959">
    <property type="entry name" value="ATP-DEPENDENT RNA HELICASE RHLE-RELATED"/>
    <property type="match status" value="1"/>
</dbReference>
<comment type="subcellular location">
    <subcellularLocation>
        <location evidence="2">Nucleus</location>
        <location evidence="2">Nucleolus</location>
    </subcellularLocation>
</comment>
<dbReference type="SMART" id="SM00490">
    <property type="entry name" value="HELICc"/>
    <property type="match status" value="1"/>
</dbReference>
<evidence type="ECO:0000256" key="1">
    <source>
        <dbReference type="ARBA" id="ARBA00003706"/>
    </source>
</evidence>
<dbReference type="CDD" id="cd17959">
    <property type="entry name" value="DEADc_DDX54"/>
    <property type="match status" value="1"/>
</dbReference>
<keyword evidence="10" id="KW-0539">Nucleus</keyword>
<dbReference type="Pfam" id="PF08147">
    <property type="entry name" value="DBP10CT"/>
    <property type="match status" value="1"/>
</dbReference>
<feature type="domain" description="Helicase C-terminal" evidence="15">
    <location>
        <begin position="375"/>
        <end position="521"/>
    </location>
</feature>
<dbReference type="FunFam" id="3.40.50.300:FF:000865">
    <property type="entry name" value="ATP-dependent RNA helicase DDX54"/>
    <property type="match status" value="1"/>
</dbReference>